<evidence type="ECO:0000313" key="1">
    <source>
        <dbReference type="EMBL" id="EDM02380.1"/>
    </source>
</evidence>
<gene>
    <name evidence="1" type="ORF">rCG_36924</name>
</gene>
<organism evidence="1 2">
    <name type="scientific">Rattus norvegicus</name>
    <name type="common">Rat</name>
    <dbReference type="NCBI Taxonomy" id="10116"/>
    <lineage>
        <taxon>Eukaryota</taxon>
        <taxon>Metazoa</taxon>
        <taxon>Chordata</taxon>
        <taxon>Craniata</taxon>
        <taxon>Vertebrata</taxon>
        <taxon>Euteleostomi</taxon>
        <taxon>Mammalia</taxon>
        <taxon>Eutheria</taxon>
        <taxon>Euarchontoglires</taxon>
        <taxon>Glires</taxon>
        <taxon>Rodentia</taxon>
        <taxon>Myomorpha</taxon>
        <taxon>Muroidea</taxon>
        <taxon>Muridae</taxon>
        <taxon>Murinae</taxon>
        <taxon>Rattus</taxon>
    </lineage>
</organism>
<dbReference type="AlphaFoldDB" id="A6HU17"/>
<dbReference type="Proteomes" id="UP000234681">
    <property type="component" value="Chromosome 15"/>
</dbReference>
<accession>A6HU17</accession>
<sequence length="21" mass="2533">MSGDKDREFEAPKNIWKLIRV</sequence>
<proteinExistence type="predicted"/>
<reference evidence="1 2" key="1">
    <citation type="submission" date="2005-07" db="EMBL/GenBank/DDBJ databases">
        <authorList>
            <person name="Mural R.J."/>
            <person name="Li P.W."/>
            <person name="Adams M.D."/>
            <person name="Amanatides P.G."/>
            <person name="Baden-Tillson H."/>
            <person name="Barnstead M."/>
            <person name="Chin S.H."/>
            <person name="Dew I."/>
            <person name="Evans C.A."/>
            <person name="Ferriera S."/>
            <person name="Flanigan M."/>
            <person name="Fosler C."/>
            <person name="Glodek A."/>
            <person name="Gu Z."/>
            <person name="Holt R.A."/>
            <person name="Jennings D."/>
            <person name="Kraft C.L."/>
            <person name="Lu F."/>
            <person name="Nguyen T."/>
            <person name="Nusskern D.R."/>
            <person name="Pfannkoch C.M."/>
            <person name="Sitter C."/>
            <person name="Sutton G.G."/>
            <person name="Venter J.C."/>
            <person name="Wang Z."/>
            <person name="Woodage T."/>
            <person name="Zheng X.H."/>
            <person name="Zhong F."/>
        </authorList>
    </citation>
    <scope>NUCLEOTIDE SEQUENCE [LARGE SCALE GENOMIC DNA]</scope>
    <source>
        <strain>BN</strain>
        <strain evidence="2">Sprague-Dawley</strain>
    </source>
</reference>
<name>A6HU17_RAT</name>
<feature type="non-terminal residue" evidence="1">
    <location>
        <position position="21"/>
    </location>
</feature>
<evidence type="ECO:0000313" key="2">
    <source>
        <dbReference type="Proteomes" id="UP000234681"/>
    </source>
</evidence>
<dbReference type="EMBL" id="CH473951">
    <property type="protein sequence ID" value="EDM02380.1"/>
    <property type="molecule type" value="Genomic_DNA"/>
</dbReference>
<protein>
    <submittedName>
        <fullName evidence="1">RCG36924</fullName>
    </submittedName>
</protein>